<name>A0ABW1DDQ8_9DEIO</name>
<dbReference type="Proteomes" id="UP001595979">
    <property type="component" value="Unassembled WGS sequence"/>
</dbReference>
<feature type="region of interest" description="Disordered" evidence="1">
    <location>
        <begin position="1"/>
        <end position="23"/>
    </location>
</feature>
<gene>
    <name evidence="2" type="ORF">ACFPQ6_01100</name>
</gene>
<evidence type="ECO:0000313" key="3">
    <source>
        <dbReference type="Proteomes" id="UP001595979"/>
    </source>
</evidence>
<keyword evidence="3" id="KW-1185">Reference proteome</keyword>
<accession>A0ABW1DDQ8</accession>
<evidence type="ECO:0000256" key="1">
    <source>
        <dbReference type="SAM" id="MobiDB-lite"/>
    </source>
</evidence>
<evidence type="ECO:0000313" key="2">
    <source>
        <dbReference type="EMBL" id="MFC5846893.1"/>
    </source>
</evidence>
<proteinExistence type="predicted"/>
<feature type="compositionally biased region" description="Basic and acidic residues" evidence="1">
    <location>
        <begin position="12"/>
        <end position="21"/>
    </location>
</feature>
<organism evidence="2 3">
    <name type="scientific">Deinococcus petrolearius</name>
    <dbReference type="NCBI Taxonomy" id="1751295"/>
    <lineage>
        <taxon>Bacteria</taxon>
        <taxon>Thermotogati</taxon>
        <taxon>Deinococcota</taxon>
        <taxon>Deinococci</taxon>
        <taxon>Deinococcales</taxon>
        <taxon>Deinococcaceae</taxon>
        <taxon>Deinococcus</taxon>
    </lineage>
</organism>
<dbReference type="EMBL" id="JBHSOH010000003">
    <property type="protein sequence ID" value="MFC5846893.1"/>
    <property type="molecule type" value="Genomic_DNA"/>
</dbReference>
<reference evidence="3" key="1">
    <citation type="journal article" date="2019" name="Int. J. Syst. Evol. Microbiol.">
        <title>The Global Catalogue of Microorganisms (GCM) 10K type strain sequencing project: providing services to taxonomists for standard genome sequencing and annotation.</title>
        <authorList>
            <consortium name="The Broad Institute Genomics Platform"/>
            <consortium name="The Broad Institute Genome Sequencing Center for Infectious Disease"/>
            <person name="Wu L."/>
            <person name="Ma J."/>
        </authorList>
    </citation>
    <scope>NUCLEOTIDE SEQUENCE [LARGE SCALE GENOMIC DNA]</scope>
    <source>
        <strain evidence="3">CGMCC 1.15053</strain>
    </source>
</reference>
<protein>
    <submittedName>
        <fullName evidence="2">Uncharacterized protein</fullName>
    </submittedName>
</protein>
<dbReference type="RefSeq" id="WP_380045480.1">
    <property type="nucleotide sequence ID" value="NZ_JBHSOH010000003.1"/>
</dbReference>
<comment type="caution">
    <text evidence="2">The sequence shown here is derived from an EMBL/GenBank/DDBJ whole genome shotgun (WGS) entry which is preliminary data.</text>
</comment>
<sequence>MTQATADVLAEVGRERERQTEKWGVQTLDPPVWLMVLGEEVGEANQAALEHLFPVLDKGAAQYGPKTLEAYRTELVQVAAVAVAAIESLDRQRAGPGDGDQGSARP</sequence>